<evidence type="ECO:0000313" key="8">
    <source>
        <dbReference type="Proteomes" id="UP000034392"/>
    </source>
</evidence>
<dbReference type="GO" id="GO:0022857">
    <property type="term" value="F:transmembrane transporter activity"/>
    <property type="evidence" value="ECO:0007669"/>
    <property type="project" value="InterPro"/>
</dbReference>
<dbReference type="RefSeq" id="WP_046902803.1">
    <property type="nucleotide sequence ID" value="NZ_CP011452.2"/>
</dbReference>
<sequence>MLTSTYLLRQRRFLPLFATQLLNAFNDNLYKNAMVLFVVYSVYNSAEAEAQFSAIASGLFILPFFLLSALAGQMADMRDKAMIIRMVKTAEILIMAVGAAGLVMAWQGILTTSAAIPLMLVALFAMGIHSTFFGPIKYAILPQHLNHREVLAGTGLVEAGTYIAILAGTILAGFIEVEIAAIVVIVTAFIGFVTSRMVPAAPPMTEEDPREFETLANLKAMVTNFGGLRRTVMAPFTFLYWTVGSSVKLVKKTMRQREVFYAILAISFFWTIGAVLFIQFPPLAKNVLLASKEVASLFLVIFSIGVAIGSVAINALLKGEVSARYAPISVIAMGAMVAAFYFVCRIWASSVGAGPLMGIGEFILQPLAPLVLVTLLLIAIAGGMFVVPLYAFLTTKCEASEAARTVAANNIVNSGAMVAGSLLAGGLSAAGIPIVEQLLLSAFMCLGSAWLGSLLHRAEKTALAAA</sequence>
<dbReference type="Pfam" id="PF07690">
    <property type="entry name" value="MFS_1"/>
    <property type="match status" value="1"/>
</dbReference>
<evidence type="ECO:0000256" key="5">
    <source>
        <dbReference type="ARBA" id="ARBA00022989"/>
    </source>
</evidence>
<evidence type="ECO:0000313" key="7">
    <source>
        <dbReference type="EMBL" id="AKH41859.1"/>
    </source>
</evidence>
<dbReference type="STRING" id="1267766.WYH_00806"/>
<dbReference type="InterPro" id="IPR011701">
    <property type="entry name" value="MFS"/>
</dbReference>
<dbReference type="Proteomes" id="UP000034392">
    <property type="component" value="Chromosome"/>
</dbReference>
<keyword evidence="8" id="KW-1185">Reference proteome</keyword>
<protein>
    <submittedName>
        <fullName evidence="7">Lysophospholipid transporter LplT</fullName>
    </submittedName>
</protein>
<evidence type="ECO:0000256" key="6">
    <source>
        <dbReference type="ARBA" id="ARBA00023136"/>
    </source>
</evidence>
<dbReference type="GO" id="GO:0005886">
    <property type="term" value="C:plasma membrane"/>
    <property type="evidence" value="ECO:0007669"/>
    <property type="project" value="UniProtKB-SubCell"/>
</dbReference>
<dbReference type="AlphaFoldDB" id="A0A0F7KQJ9"/>
<keyword evidence="2" id="KW-0813">Transport</keyword>
<evidence type="ECO:0000256" key="1">
    <source>
        <dbReference type="ARBA" id="ARBA00004651"/>
    </source>
</evidence>
<dbReference type="PANTHER" id="PTHR43266">
    <property type="entry name" value="MACROLIDE-EFFLUX PROTEIN"/>
    <property type="match status" value="1"/>
</dbReference>
<comment type="subcellular location">
    <subcellularLocation>
        <location evidence="1">Cell membrane</location>
        <topology evidence="1">Multi-pass membrane protein</topology>
    </subcellularLocation>
</comment>
<proteinExistence type="predicted"/>
<dbReference type="KEGG" id="aay:WYH_00806"/>
<dbReference type="SUPFAM" id="SSF103473">
    <property type="entry name" value="MFS general substrate transporter"/>
    <property type="match status" value="1"/>
</dbReference>
<dbReference type="InterPro" id="IPR036259">
    <property type="entry name" value="MFS_trans_sf"/>
</dbReference>
<dbReference type="EMBL" id="CP011452">
    <property type="protein sequence ID" value="AKH41859.1"/>
    <property type="molecule type" value="Genomic_DNA"/>
</dbReference>
<evidence type="ECO:0000256" key="3">
    <source>
        <dbReference type="ARBA" id="ARBA00022475"/>
    </source>
</evidence>
<name>A0A0F7KQJ9_9SPHN</name>
<dbReference type="PANTHER" id="PTHR43266:SF2">
    <property type="entry name" value="MAJOR FACILITATOR SUPERFAMILY (MFS) PROFILE DOMAIN-CONTAINING PROTEIN"/>
    <property type="match status" value="1"/>
</dbReference>
<dbReference type="PATRIC" id="fig|1267766.3.peg.814"/>
<evidence type="ECO:0000256" key="2">
    <source>
        <dbReference type="ARBA" id="ARBA00022448"/>
    </source>
</evidence>
<keyword evidence="6" id="KW-0472">Membrane</keyword>
<dbReference type="CDD" id="cd06173">
    <property type="entry name" value="MFS_MefA_like"/>
    <property type="match status" value="1"/>
</dbReference>
<dbReference type="Gene3D" id="1.20.1250.20">
    <property type="entry name" value="MFS general substrate transporter like domains"/>
    <property type="match status" value="1"/>
</dbReference>
<evidence type="ECO:0000256" key="4">
    <source>
        <dbReference type="ARBA" id="ARBA00022692"/>
    </source>
</evidence>
<dbReference type="OrthoDB" id="9803968at2"/>
<reference evidence="7" key="1">
    <citation type="submission" date="2015-05" db="EMBL/GenBank/DDBJ databases">
        <title>The complete genome of Altererythrobacter atlanticus strain 26DY36.</title>
        <authorList>
            <person name="Wu Y.-H."/>
            <person name="Cheng H."/>
            <person name="Wu X.-W."/>
        </authorList>
    </citation>
    <scope>NUCLEOTIDE SEQUENCE [LARGE SCALE GENOMIC DNA]</scope>
    <source>
        <strain evidence="7">26DY36</strain>
    </source>
</reference>
<keyword evidence="3" id="KW-1003">Cell membrane</keyword>
<gene>
    <name evidence="7" type="primary">lplT</name>
    <name evidence="7" type="ORF">WYH_00806</name>
</gene>
<keyword evidence="5" id="KW-1133">Transmembrane helix</keyword>
<organism evidence="7 8">
    <name type="scientific">Croceibacterium atlanticum</name>
    <dbReference type="NCBI Taxonomy" id="1267766"/>
    <lineage>
        <taxon>Bacteria</taxon>
        <taxon>Pseudomonadati</taxon>
        <taxon>Pseudomonadota</taxon>
        <taxon>Alphaproteobacteria</taxon>
        <taxon>Sphingomonadales</taxon>
        <taxon>Erythrobacteraceae</taxon>
        <taxon>Croceibacterium</taxon>
    </lineage>
</organism>
<keyword evidence="4" id="KW-0812">Transmembrane</keyword>
<accession>A0A0F7KQJ9</accession>